<gene>
    <name evidence="5" type="ORF">EV674_12943</name>
</gene>
<evidence type="ECO:0000256" key="2">
    <source>
        <dbReference type="ARBA" id="ARBA00034247"/>
    </source>
</evidence>
<feature type="transmembrane region" description="Helical" evidence="3">
    <location>
        <begin position="12"/>
        <end position="31"/>
    </location>
</feature>
<dbReference type="GO" id="GO:0005886">
    <property type="term" value="C:plasma membrane"/>
    <property type="evidence" value="ECO:0007669"/>
    <property type="project" value="TreeGrafter"/>
</dbReference>
<reference evidence="5 6" key="1">
    <citation type="submission" date="2019-03" db="EMBL/GenBank/DDBJ databases">
        <title>Genomic Encyclopedia of Type Strains, Phase IV (KMG-IV): sequencing the most valuable type-strain genomes for metagenomic binning, comparative biology and taxonomic classification.</title>
        <authorList>
            <person name="Goeker M."/>
        </authorList>
    </citation>
    <scope>NUCLEOTIDE SEQUENCE [LARGE SCALE GENOMIC DNA]</scope>
    <source>
        <strain evidence="5 6">DSM 1837</strain>
    </source>
</reference>
<feature type="transmembrane region" description="Helical" evidence="3">
    <location>
        <begin position="206"/>
        <end position="226"/>
    </location>
</feature>
<dbReference type="InterPro" id="IPR043128">
    <property type="entry name" value="Rev_trsase/Diguanyl_cyclase"/>
</dbReference>
<feature type="transmembrane region" description="Helical" evidence="3">
    <location>
        <begin position="43"/>
        <end position="62"/>
    </location>
</feature>
<feature type="transmembrane region" description="Helical" evidence="3">
    <location>
        <begin position="68"/>
        <end position="89"/>
    </location>
</feature>
<keyword evidence="3" id="KW-0472">Membrane</keyword>
<dbReference type="AlphaFoldDB" id="A0A4R2N3K0"/>
<evidence type="ECO:0000259" key="4">
    <source>
        <dbReference type="PROSITE" id="PS50887"/>
    </source>
</evidence>
<evidence type="ECO:0000313" key="6">
    <source>
        <dbReference type="Proteomes" id="UP000295182"/>
    </source>
</evidence>
<evidence type="ECO:0000256" key="3">
    <source>
        <dbReference type="SAM" id="Phobius"/>
    </source>
</evidence>
<dbReference type="PANTHER" id="PTHR45138">
    <property type="entry name" value="REGULATORY COMPONENTS OF SENSORY TRANSDUCTION SYSTEM"/>
    <property type="match status" value="1"/>
</dbReference>
<feature type="transmembrane region" description="Helical" evidence="3">
    <location>
        <begin position="161"/>
        <end position="186"/>
    </location>
</feature>
<dbReference type="PANTHER" id="PTHR45138:SF9">
    <property type="entry name" value="DIGUANYLATE CYCLASE DGCM-RELATED"/>
    <property type="match status" value="1"/>
</dbReference>
<organism evidence="5 6">
    <name type="scientific">Simplicispira metamorpha</name>
    <dbReference type="NCBI Taxonomy" id="80881"/>
    <lineage>
        <taxon>Bacteria</taxon>
        <taxon>Pseudomonadati</taxon>
        <taxon>Pseudomonadota</taxon>
        <taxon>Betaproteobacteria</taxon>
        <taxon>Burkholderiales</taxon>
        <taxon>Comamonadaceae</taxon>
        <taxon>Simplicispira</taxon>
    </lineage>
</organism>
<sequence>MDSMDTLSAAHATLLVSALLECFVASGWLLAAAMLPRFRVATLHWAAFSLLVGLAFFGYLSSSHWPGVPVYAIGNMLMVGALALQARGLQLEAGQTPADRVFITVLALAALVQGAWLGPEQSVWRIVATSLLLSGLCAWNCVTVLRCIHQKNAQAPQAPRALGVVLSAPFALASMVFALRASTVLLAPERLMGNARPDQSISMPGALVWLFISLCMALALLGLVVYQLQRQLSQAATHDTLTGLPNRRAADEFLTQAALHAQRHRTPLSVLMIDIDFFKKVNDQHGHAGGDQVLRTLARLLKNRARASDLVTRWGGEEFLMLLPDTPLDGARDMAEQLRLAVQNSPFHWQQHNVPITISVGAATWNSGPFLANVLIADADSALYRAKNTGRNRVCVASEVAAAPGK</sequence>
<dbReference type="SMART" id="SM00267">
    <property type="entry name" value="GGDEF"/>
    <property type="match status" value="1"/>
</dbReference>
<keyword evidence="3" id="KW-0812">Transmembrane</keyword>
<name>A0A4R2N3K0_9BURK</name>
<comment type="catalytic activity">
    <reaction evidence="2">
        <text>2 GTP = 3',3'-c-di-GMP + 2 diphosphate</text>
        <dbReference type="Rhea" id="RHEA:24898"/>
        <dbReference type="ChEBI" id="CHEBI:33019"/>
        <dbReference type="ChEBI" id="CHEBI:37565"/>
        <dbReference type="ChEBI" id="CHEBI:58805"/>
        <dbReference type="EC" id="2.7.7.65"/>
    </reaction>
</comment>
<feature type="domain" description="GGDEF" evidence="4">
    <location>
        <begin position="266"/>
        <end position="399"/>
    </location>
</feature>
<dbReference type="InterPro" id="IPR050469">
    <property type="entry name" value="Diguanylate_Cyclase"/>
</dbReference>
<dbReference type="InterPro" id="IPR000160">
    <property type="entry name" value="GGDEF_dom"/>
</dbReference>
<accession>A0A4R2N3K0</accession>
<keyword evidence="3" id="KW-1133">Transmembrane helix</keyword>
<dbReference type="SUPFAM" id="SSF55073">
    <property type="entry name" value="Nucleotide cyclase"/>
    <property type="match status" value="1"/>
</dbReference>
<proteinExistence type="predicted"/>
<dbReference type="Pfam" id="PF00990">
    <property type="entry name" value="GGDEF"/>
    <property type="match status" value="1"/>
</dbReference>
<comment type="caution">
    <text evidence="5">The sequence shown here is derived from an EMBL/GenBank/DDBJ whole genome shotgun (WGS) entry which is preliminary data.</text>
</comment>
<evidence type="ECO:0000313" key="5">
    <source>
        <dbReference type="EMBL" id="TCP14672.1"/>
    </source>
</evidence>
<feature type="transmembrane region" description="Helical" evidence="3">
    <location>
        <begin position="124"/>
        <end position="149"/>
    </location>
</feature>
<feature type="transmembrane region" description="Helical" evidence="3">
    <location>
        <begin position="101"/>
        <end position="118"/>
    </location>
</feature>
<dbReference type="NCBIfam" id="TIGR00254">
    <property type="entry name" value="GGDEF"/>
    <property type="match status" value="1"/>
</dbReference>
<dbReference type="GO" id="GO:0052621">
    <property type="term" value="F:diguanylate cyclase activity"/>
    <property type="evidence" value="ECO:0007669"/>
    <property type="project" value="UniProtKB-EC"/>
</dbReference>
<dbReference type="RefSeq" id="WP_119014185.1">
    <property type="nucleotide sequence ID" value="NZ_QXNC01000029.1"/>
</dbReference>
<dbReference type="InterPro" id="IPR029787">
    <property type="entry name" value="Nucleotide_cyclase"/>
</dbReference>
<dbReference type="CDD" id="cd01949">
    <property type="entry name" value="GGDEF"/>
    <property type="match status" value="1"/>
</dbReference>
<protein>
    <recommendedName>
        <fullName evidence="1">diguanylate cyclase</fullName>
        <ecNumber evidence="1">2.7.7.65</ecNumber>
    </recommendedName>
</protein>
<dbReference type="Proteomes" id="UP000295182">
    <property type="component" value="Unassembled WGS sequence"/>
</dbReference>
<keyword evidence="6" id="KW-1185">Reference proteome</keyword>
<dbReference type="GO" id="GO:0043709">
    <property type="term" value="P:cell adhesion involved in single-species biofilm formation"/>
    <property type="evidence" value="ECO:0007669"/>
    <property type="project" value="TreeGrafter"/>
</dbReference>
<dbReference type="PROSITE" id="PS50887">
    <property type="entry name" value="GGDEF"/>
    <property type="match status" value="1"/>
</dbReference>
<dbReference type="FunFam" id="3.30.70.270:FF:000001">
    <property type="entry name" value="Diguanylate cyclase domain protein"/>
    <property type="match status" value="1"/>
</dbReference>
<dbReference type="OrthoDB" id="9813903at2"/>
<dbReference type="EMBL" id="SLXH01000029">
    <property type="protein sequence ID" value="TCP14672.1"/>
    <property type="molecule type" value="Genomic_DNA"/>
</dbReference>
<dbReference type="EC" id="2.7.7.65" evidence="1"/>
<evidence type="ECO:0000256" key="1">
    <source>
        <dbReference type="ARBA" id="ARBA00012528"/>
    </source>
</evidence>
<dbReference type="GO" id="GO:1902201">
    <property type="term" value="P:negative regulation of bacterial-type flagellum-dependent cell motility"/>
    <property type="evidence" value="ECO:0007669"/>
    <property type="project" value="TreeGrafter"/>
</dbReference>
<dbReference type="Gene3D" id="3.30.70.270">
    <property type="match status" value="1"/>
</dbReference>